<dbReference type="Proteomes" id="UP000499080">
    <property type="component" value="Unassembled WGS sequence"/>
</dbReference>
<evidence type="ECO:0000313" key="2">
    <source>
        <dbReference type="Proteomes" id="UP000499080"/>
    </source>
</evidence>
<proteinExistence type="predicted"/>
<comment type="caution">
    <text evidence="1">The sequence shown here is derived from an EMBL/GenBank/DDBJ whole genome shotgun (WGS) entry which is preliminary data.</text>
</comment>
<keyword evidence="2" id="KW-1185">Reference proteome</keyword>
<name>A0A4Y2LQQ5_ARAVE</name>
<evidence type="ECO:0000313" key="1">
    <source>
        <dbReference type="EMBL" id="GBN17068.1"/>
    </source>
</evidence>
<protein>
    <submittedName>
        <fullName evidence="1">Uncharacterized protein</fullName>
    </submittedName>
</protein>
<accession>A0A4Y2LQQ5</accession>
<reference evidence="1 2" key="1">
    <citation type="journal article" date="2019" name="Sci. Rep.">
        <title>Orb-weaving spider Araneus ventricosus genome elucidates the spidroin gene catalogue.</title>
        <authorList>
            <person name="Kono N."/>
            <person name="Nakamura H."/>
            <person name="Ohtoshi R."/>
            <person name="Moran D.A.P."/>
            <person name="Shinohara A."/>
            <person name="Yoshida Y."/>
            <person name="Fujiwara M."/>
            <person name="Mori M."/>
            <person name="Tomita M."/>
            <person name="Arakawa K."/>
        </authorList>
    </citation>
    <scope>NUCLEOTIDE SEQUENCE [LARGE SCALE GENOMIC DNA]</scope>
</reference>
<dbReference type="AlphaFoldDB" id="A0A4Y2LQQ5"/>
<organism evidence="1 2">
    <name type="scientific">Araneus ventricosus</name>
    <name type="common">Orbweaver spider</name>
    <name type="synonym">Epeira ventricosa</name>
    <dbReference type="NCBI Taxonomy" id="182803"/>
    <lineage>
        <taxon>Eukaryota</taxon>
        <taxon>Metazoa</taxon>
        <taxon>Ecdysozoa</taxon>
        <taxon>Arthropoda</taxon>
        <taxon>Chelicerata</taxon>
        <taxon>Arachnida</taxon>
        <taxon>Araneae</taxon>
        <taxon>Araneomorphae</taxon>
        <taxon>Entelegynae</taxon>
        <taxon>Araneoidea</taxon>
        <taxon>Araneidae</taxon>
        <taxon>Araneus</taxon>
    </lineage>
</organism>
<dbReference type="EMBL" id="BGPR01006219">
    <property type="protein sequence ID" value="GBN17068.1"/>
    <property type="molecule type" value="Genomic_DNA"/>
</dbReference>
<gene>
    <name evidence="1" type="ORF">AVEN_153816_1</name>
</gene>
<sequence length="101" mass="11539">MHSVNDCFHSNQLSFSIVSPRTTKKLICCNNLLRSHRQDAFHLQEQHSLPITITSYSYLLLSFFLPPQIPGTMSPIRTGSPDLYGESESLTRNRFVPFGRI</sequence>